<keyword evidence="4" id="KW-1185">Reference proteome</keyword>
<dbReference type="AlphaFoldDB" id="A0A8K0SLY4"/>
<protein>
    <recommendedName>
        <fullName evidence="2">Rhodopsin domain-containing protein</fullName>
    </recommendedName>
</protein>
<dbReference type="Proteomes" id="UP000813444">
    <property type="component" value="Unassembled WGS sequence"/>
</dbReference>
<keyword evidence="1" id="KW-1133">Transmembrane helix</keyword>
<name>A0A8K0SLY4_9HYPO</name>
<dbReference type="InterPro" id="IPR049326">
    <property type="entry name" value="Rhodopsin_dom_fungi"/>
</dbReference>
<accession>A0A8K0SLY4</accession>
<proteinExistence type="predicted"/>
<reference evidence="3" key="1">
    <citation type="journal article" date="2021" name="Nat. Commun.">
        <title>Genetic determinants of endophytism in the Arabidopsis root mycobiome.</title>
        <authorList>
            <person name="Mesny F."/>
            <person name="Miyauchi S."/>
            <person name="Thiergart T."/>
            <person name="Pickel B."/>
            <person name="Atanasova L."/>
            <person name="Karlsson M."/>
            <person name="Huettel B."/>
            <person name="Barry K.W."/>
            <person name="Haridas S."/>
            <person name="Chen C."/>
            <person name="Bauer D."/>
            <person name="Andreopoulos W."/>
            <person name="Pangilinan J."/>
            <person name="LaButti K."/>
            <person name="Riley R."/>
            <person name="Lipzen A."/>
            <person name="Clum A."/>
            <person name="Drula E."/>
            <person name="Henrissat B."/>
            <person name="Kohler A."/>
            <person name="Grigoriev I.V."/>
            <person name="Martin F.M."/>
            <person name="Hacquard S."/>
        </authorList>
    </citation>
    <scope>NUCLEOTIDE SEQUENCE</scope>
    <source>
        <strain evidence="3">MPI-CAGE-CH-0235</strain>
    </source>
</reference>
<evidence type="ECO:0000259" key="2">
    <source>
        <dbReference type="Pfam" id="PF20684"/>
    </source>
</evidence>
<keyword evidence="1" id="KW-0812">Transmembrane</keyword>
<evidence type="ECO:0000313" key="4">
    <source>
        <dbReference type="Proteomes" id="UP000813444"/>
    </source>
</evidence>
<comment type="caution">
    <text evidence="3">The sequence shown here is derived from an EMBL/GenBank/DDBJ whole genome shotgun (WGS) entry which is preliminary data.</text>
</comment>
<feature type="transmembrane region" description="Helical" evidence="1">
    <location>
        <begin position="59"/>
        <end position="82"/>
    </location>
</feature>
<evidence type="ECO:0000313" key="3">
    <source>
        <dbReference type="EMBL" id="KAH7309212.1"/>
    </source>
</evidence>
<keyword evidence="1" id="KW-0472">Membrane</keyword>
<organism evidence="3 4">
    <name type="scientific">Stachybotrys elegans</name>
    <dbReference type="NCBI Taxonomy" id="80388"/>
    <lineage>
        <taxon>Eukaryota</taxon>
        <taxon>Fungi</taxon>
        <taxon>Dikarya</taxon>
        <taxon>Ascomycota</taxon>
        <taxon>Pezizomycotina</taxon>
        <taxon>Sordariomycetes</taxon>
        <taxon>Hypocreomycetidae</taxon>
        <taxon>Hypocreales</taxon>
        <taxon>Stachybotryaceae</taxon>
        <taxon>Stachybotrys</taxon>
    </lineage>
</organism>
<gene>
    <name evidence="3" type="ORF">B0I35DRAFT_413042</name>
</gene>
<evidence type="ECO:0000256" key="1">
    <source>
        <dbReference type="SAM" id="Phobius"/>
    </source>
</evidence>
<dbReference type="EMBL" id="JAGPNK010000014">
    <property type="protein sequence ID" value="KAH7309212.1"/>
    <property type="molecule type" value="Genomic_DNA"/>
</dbReference>
<dbReference type="Pfam" id="PF20684">
    <property type="entry name" value="Fung_rhodopsin"/>
    <property type="match status" value="1"/>
</dbReference>
<sequence length="157" mass="17594">MGQAADHLQIPIAKLIRATILAAYVNLNAGVSKPMWEVTLGEWSLFGKRIFSQNRASNLFLWVFFALQIGYIIAFSIVPGFICNPIDRIGNSFEALVYCDYDYFYATRTSVYVVSMVFDVVLAIFPLVVVYQLKLAAKKRLSAANLADLERSQGLNI</sequence>
<feature type="transmembrane region" description="Helical" evidence="1">
    <location>
        <begin position="111"/>
        <end position="131"/>
    </location>
</feature>
<feature type="domain" description="Rhodopsin" evidence="2">
    <location>
        <begin position="48"/>
        <end position="141"/>
    </location>
</feature>